<gene>
    <name evidence="9" type="ORF">H2509_09925</name>
    <name evidence="10" type="ORF">H2509_10115</name>
    <name evidence="11" type="ORF">H2509_13350</name>
    <name evidence="12" type="ORF">H2509_13365</name>
</gene>
<dbReference type="EMBL" id="JACFXV010000055">
    <property type="protein sequence ID" value="MBA5778110.1"/>
    <property type="molecule type" value="Genomic_DNA"/>
</dbReference>
<dbReference type="SUPFAM" id="SSF46955">
    <property type="entry name" value="Putative DNA-binding domain"/>
    <property type="match status" value="1"/>
</dbReference>
<evidence type="ECO:0000256" key="4">
    <source>
        <dbReference type="ARBA" id="ARBA00022759"/>
    </source>
</evidence>
<dbReference type="PANTHER" id="PTHR41694:SF3">
    <property type="entry name" value="RNA-DIRECTED DNA POLYMERASE-RELATED"/>
    <property type="match status" value="1"/>
</dbReference>
<evidence type="ECO:0000313" key="12">
    <source>
        <dbReference type="EMBL" id="MBA5778113.1"/>
    </source>
</evidence>
<proteinExistence type="predicted"/>
<accession>A0A839AEJ7</accession>
<dbReference type="Pfam" id="PF02316">
    <property type="entry name" value="HTH_Tnp_Mu_1"/>
    <property type="match status" value="1"/>
</dbReference>
<sequence length="787" mass="88002">MNAQAPIQVQMWFTAQEIAEAAKAGELPGLPATKRGVNDLADREGWHRYHAQVRCETGRGGTITRYHLDLLPLDVRLCYLSRRVGPALTMTGGDGPGSGKAQAQPTLAAAGNLTERERLNRDARMCIVRLADRFRAMLDLGALASDAYFADLYNSGRIPLPDWAQGVVRRVSARTLMRWREKVKFQGSAALACDRSKAKKDTGLLETAEGGRLRAFVLAWIFKNPALSAGTLRDYCEDEFGGQIADRHGELKPLPPVRTFQHFIRKLRQEERVVILKNTNPDKYRSTMAMRGTGAYRWVKEPNQLWQIDASPVDALCTDGRHSMYACIDLATRRLVITLSKTPRASAVGLLIRKAVIQWGVPKTIKTDNGSDFKAQATQRLFSDLHIEQDVSRAYSPTEKGHVERVIGTFQHNFAPQLPGYVGHDVAERKAIEGKKAFSERLGADDAELFGVELTAAELQAIIDEWLEVYYHERPHGGLKGELKGLSPNQAAQRSTTPVARVDERALDVLLMPLAGKDGRRRMTAQGLKIDHVYYSSPLILPGTDVIVRLDPIDMGKVYAFSAEDGSFLDAAVCPELRDIDRTEFVKAQKAMAREMLAEREREAKAELRELGKGPSGIERTLRLYRKKADEKEAAKANVVALPKREEEHVTPAIEAAKEASVLPLKPASPAPIDDRTRSIHEELLREWEAGNARVTAEDLAEVEEMLERAEAFKNVVPIRQNQPLNEAGQRFYRAIQLEMAIASGRQAEISTEELRWLGHYQRTPQYRTNVDIMEVWGLEHAVRIAH</sequence>
<dbReference type="PANTHER" id="PTHR41694">
    <property type="entry name" value="ENDOGENOUS RETROVIRUS GROUP K MEMBER POL PROTEIN"/>
    <property type="match status" value="1"/>
</dbReference>
<keyword evidence="3" id="KW-0540">Nuclease</keyword>
<dbReference type="PROSITE" id="PS50994">
    <property type="entry name" value="INTEGRASE"/>
    <property type="match status" value="1"/>
</dbReference>
<dbReference type="GO" id="GO:0003677">
    <property type="term" value="F:DNA binding"/>
    <property type="evidence" value="ECO:0007669"/>
    <property type="project" value="InterPro"/>
</dbReference>
<dbReference type="AlphaFoldDB" id="A0A839AEJ7"/>
<feature type="domain" description="Integrase catalytic" evidence="7">
    <location>
        <begin position="298"/>
        <end position="496"/>
    </location>
</feature>
<dbReference type="GO" id="GO:0016787">
    <property type="term" value="F:hydrolase activity"/>
    <property type="evidence" value="ECO:0007669"/>
    <property type="project" value="UniProtKB-KW"/>
</dbReference>
<dbReference type="Proteomes" id="UP000541109">
    <property type="component" value="Unassembled WGS sequence"/>
</dbReference>
<dbReference type="InterPro" id="IPR003314">
    <property type="entry name" value="Mu-type_HTH"/>
</dbReference>
<feature type="domain" description="HTH Mu-type" evidence="8">
    <location>
        <begin position="11"/>
        <end position="87"/>
    </location>
</feature>
<evidence type="ECO:0000256" key="3">
    <source>
        <dbReference type="ARBA" id="ARBA00022722"/>
    </source>
</evidence>
<dbReference type="InterPro" id="IPR009061">
    <property type="entry name" value="DNA-bd_dom_put_sf"/>
</dbReference>
<evidence type="ECO:0000256" key="6">
    <source>
        <dbReference type="ARBA" id="ARBA00022918"/>
    </source>
</evidence>
<dbReference type="RefSeq" id="WP_182164854.1">
    <property type="nucleotide sequence ID" value="NZ_JACFXV010000050.1"/>
</dbReference>
<evidence type="ECO:0000256" key="2">
    <source>
        <dbReference type="ARBA" id="ARBA00022695"/>
    </source>
</evidence>
<evidence type="ECO:0000313" key="9">
    <source>
        <dbReference type="EMBL" id="MBA5777441.1"/>
    </source>
</evidence>
<comment type="caution">
    <text evidence="12">The sequence shown here is derived from an EMBL/GenBank/DDBJ whole genome shotgun (WGS) entry which is preliminary data.</text>
</comment>
<dbReference type="GO" id="GO:0004519">
    <property type="term" value="F:endonuclease activity"/>
    <property type="evidence" value="ECO:0007669"/>
    <property type="project" value="UniProtKB-KW"/>
</dbReference>
<dbReference type="SUPFAM" id="SSF53098">
    <property type="entry name" value="Ribonuclease H-like"/>
    <property type="match status" value="1"/>
</dbReference>
<dbReference type="GO" id="GO:0015074">
    <property type="term" value="P:DNA integration"/>
    <property type="evidence" value="ECO:0007669"/>
    <property type="project" value="InterPro"/>
</dbReference>
<dbReference type="GO" id="GO:0035613">
    <property type="term" value="F:RNA stem-loop binding"/>
    <property type="evidence" value="ECO:0007669"/>
    <property type="project" value="TreeGrafter"/>
</dbReference>
<keyword evidence="1" id="KW-0808">Transferase</keyword>
<evidence type="ECO:0000256" key="5">
    <source>
        <dbReference type="ARBA" id="ARBA00022801"/>
    </source>
</evidence>
<evidence type="ECO:0000313" key="11">
    <source>
        <dbReference type="EMBL" id="MBA5778110.1"/>
    </source>
</evidence>
<dbReference type="InterPro" id="IPR036388">
    <property type="entry name" value="WH-like_DNA-bd_sf"/>
</dbReference>
<evidence type="ECO:0000313" key="10">
    <source>
        <dbReference type="EMBL" id="MBA5777479.1"/>
    </source>
</evidence>
<keyword evidence="13" id="KW-1185">Reference proteome</keyword>
<evidence type="ECO:0000259" key="8">
    <source>
        <dbReference type="PROSITE" id="PS51702"/>
    </source>
</evidence>
<evidence type="ECO:0000256" key="1">
    <source>
        <dbReference type="ARBA" id="ARBA00022679"/>
    </source>
</evidence>
<name>A0A839AEJ7_9HYPH</name>
<evidence type="ECO:0000259" key="7">
    <source>
        <dbReference type="PROSITE" id="PS50994"/>
    </source>
</evidence>
<protein>
    <submittedName>
        <fullName evidence="12">DDE-type integrase/transposase/recombinase</fullName>
    </submittedName>
</protein>
<dbReference type="Pfam" id="PF09299">
    <property type="entry name" value="Mu-transpos_C"/>
    <property type="match status" value="1"/>
</dbReference>
<keyword evidence="2" id="KW-0548">Nucleotidyltransferase</keyword>
<organism evidence="12 13">
    <name type="scientific">Stappia albiluteola</name>
    <dbReference type="NCBI Taxonomy" id="2758565"/>
    <lineage>
        <taxon>Bacteria</taxon>
        <taxon>Pseudomonadati</taxon>
        <taxon>Pseudomonadota</taxon>
        <taxon>Alphaproteobacteria</taxon>
        <taxon>Hyphomicrobiales</taxon>
        <taxon>Stappiaceae</taxon>
        <taxon>Stappia</taxon>
    </lineage>
</organism>
<dbReference type="Gene3D" id="3.30.420.10">
    <property type="entry name" value="Ribonuclease H-like superfamily/Ribonuclease H"/>
    <property type="match status" value="1"/>
</dbReference>
<dbReference type="GO" id="GO:0003964">
    <property type="term" value="F:RNA-directed DNA polymerase activity"/>
    <property type="evidence" value="ECO:0007669"/>
    <property type="project" value="UniProtKB-KW"/>
</dbReference>
<evidence type="ECO:0000313" key="13">
    <source>
        <dbReference type="Proteomes" id="UP000541109"/>
    </source>
</evidence>
<keyword evidence="5" id="KW-0378">Hydrolase</keyword>
<dbReference type="InterPro" id="IPR012337">
    <property type="entry name" value="RNaseH-like_sf"/>
</dbReference>
<dbReference type="EMBL" id="JACFXV010000050">
    <property type="protein sequence ID" value="MBA5777441.1"/>
    <property type="molecule type" value="Genomic_DNA"/>
</dbReference>
<dbReference type="InterPro" id="IPR001584">
    <property type="entry name" value="Integrase_cat-core"/>
</dbReference>
<dbReference type="EMBL" id="JACFXV010000051">
    <property type="protein sequence ID" value="MBA5777479.1"/>
    <property type="molecule type" value="Genomic_DNA"/>
</dbReference>
<keyword evidence="4" id="KW-0255">Endonuclease</keyword>
<dbReference type="Gene3D" id="1.10.10.10">
    <property type="entry name" value="Winged helix-like DNA-binding domain superfamily/Winged helix DNA-binding domain"/>
    <property type="match status" value="1"/>
</dbReference>
<dbReference type="InterPro" id="IPR036397">
    <property type="entry name" value="RNaseH_sf"/>
</dbReference>
<reference evidence="12 13" key="1">
    <citation type="submission" date="2020-07" db="EMBL/GenBank/DDBJ databases">
        <title>Stappia sp., F7233, whole genome shotgun sequencing project.</title>
        <authorList>
            <person name="Jiang S."/>
            <person name="Liu Z.W."/>
            <person name="Du Z.J."/>
        </authorList>
    </citation>
    <scope>NUCLEOTIDE SEQUENCE [LARGE SCALE GENOMIC DNA]</scope>
    <source>
        <strain evidence="12 13">F7233</strain>
    </source>
</reference>
<dbReference type="Pfam" id="PF00665">
    <property type="entry name" value="rve"/>
    <property type="match status" value="1"/>
</dbReference>
<dbReference type="PROSITE" id="PS51702">
    <property type="entry name" value="HTH_MU"/>
    <property type="match status" value="1"/>
</dbReference>
<dbReference type="InterPro" id="IPR015378">
    <property type="entry name" value="Transposase-like_Mu_C"/>
</dbReference>
<dbReference type="EMBL" id="JACFXV010000056">
    <property type="protein sequence ID" value="MBA5778113.1"/>
    <property type="molecule type" value="Genomic_DNA"/>
</dbReference>
<keyword evidence="6" id="KW-0695">RNA-directed DNA polymerase</keyword>